<evidence type="ECO:0000313" key="3">
    <source>
        <dbReference type="Proteomes" id="UP000584824"/>
    </source>
</evidence>
<dbReference type="AlphaFoldDB" id="A0A7W6JZI6"/>
<dbReference type="Proteomes" id="UP000584824">
    <property type="component" value="Unassembled WGS sequence"/>
</dbReference>
<gene>
    <name evidence="2" type="ORF">GGQ66_000936</name>
</gene>
<proteinExistence type="predicted"/>
<feature type="compositionally biased region" description="Basic and acidic residues" evidence="1">
    <location>
        <begin position="65"/>
        <end position="78"/>
    </location>
</feature>
<evidence type="ECO:0000313" key="2">
    <source>
        <dbReference type="EMBL" id="MBB4102401.1"/>
    </source>
</evidence>
<reference evidence="2 3" key="1">
    <citation type="submission" date="2020-08" db="EMBL/GenBank/DDBJ databases">
        <title>Genomic Encyclopedia of Type Strains, Phase IV (KMG-IV): sequencing the most valuable type-strain genomes for metagenomic binning, comparative biology and taxonomic classification.</title>
        <authorList>
            <person name="Goeker M."/>
        </authorList>
    </citation>
    <scope>NUCLEOTIDE SEQUENCE [LARGE SCALE GENOMIC DNA]</scope>
    <source>
        <strain evidence="2 3">DSM 26385</strain>
    </source>
</reference>
<keyword evidence="3" id="KW-1185">Reference proteome</keyword>
<name>A0A7W6JZI6_9HYPH</name>
<sequence length="106" mass="12136">MLDQACAVLVEAGYPDPWMMTPRQIMHRLHIHRHLKDYEGLRELDIATLASRGDEKTIESFRSAITERHAPERSHSEETSAPVPVSDATAKRLDALHGNLPWRDRK</sequence>
<dbReference type="EMBL" id="JACIDU010000003">
    <property type="protein sequence ID" value="MBB4102401.1"/>
    <property type="molecule type" value="Genomic_DNA"/>
</dbReference>
<comment type="caution">
    <text evidence="2">The sequence shown here is derived from an EMBL/GenBank/DDBJ whole genome shotgun (WGS) entry which is preliminary data.</text>
</comment>
<feature type="region of interest" description="Disordered" evidence="1">
    <location>
        <begin position="65"/>
        <end position="87"/>
    </location>
</feature>
<accession>A0A7W6JZI6</accession>
<evidence type="ECO:0000256" key="1">
    <source>
        <dbReference type="SAM" id="MobiDB-lite"/>
    </source>
</evidence>
<organism evidence="2 3">
    <name type="scientific">Allorhizobium borbori</name>
    <dbReference type="NCBI Taxonomy" id="485907"/>
    <lineage>
        <taxon>Bacteria</taxon>
        <taxon>Pseudomonadati</taxon>
        <taxon>Pseudomonadota</taxon>
        <taxon>Alphaproteobacteria</taxon>
        <taxon>Hyphomicrobiales</taxon>
        <taxon>Rhizobiaceae</taxon>
        <taxon>Rhizobium/Agrobacterium group</taxon>
        <taxon>Allorhizobium</taxon>
    </lineage>
</organism>
<dbReference type="RefSeq" id="WP_183789931.1">
    <property type="nucleotide sequence ID" value="NZ_JACIDU010000003.1"/>
</dbReference>
<protein>
    <submittedName>
        <fullName evidence="2">Uncharacterized protein</fullName>
    </submittedName>
</protein>